<dbReference type="InterPro" id="IPR050482">
    <property type="entry name" value="Sensor_HK_TwoCompSys"/>
</dbReference>
<feature type="domain" description="Histidine kinase/HSP90-like ATPase" evidence="10">
    <location>
        <begin position="551"/>
        <end position="641"/>
    </location>
</feature>
<feature type="transmembrane region" description="Helical" evidence="9">
    <location>
        <begin position="37"/>
        <end position="56"/>
    </location>
</feature>
<evidence type="ECO:0000313" key="11">
    <source>
        <dbReference type="EMBL" id="MFC0548142.1"/>
    </source>
</evidence>
<keyword evidence="4" id="KW-0808">Transferase</keyword>
<proteinExistence type="predicted"/>
<dbReference type="Gene3D" id="3.30.565.10">
    <property type="entry name" value="Histidine kinase-like ATPase, C-terminal domain"/>
    <property type="match status" value="1"/>
</dbReference>
<organism evidence="11 12">
    <name type="scientific">Kutzneria chonburiensis</name>
    <dbReference type="NCBI Taxonomy" id="1483604"/>
    <lineage>
        <taxon>Bacteria</taxon>
        <taxon>Bacillati</taxon>
        <taxon>Actinomycetota</taxon>
        <taxon>Actinomycetes</taxon>
        <taxon>Pseudonocardiales</taxon>
        <taxon>Pseudonocardiaceae</taxon>
        <taxon>Kutzneria</taxon>
    </lineage>
</organism>
<dbReference type="GO" id="GO:0016301">
    <property type="term" value="F:kinase activity"/>
    <property type="evidence" value="ECO:0007669"/>
    <property type="project" value="UniProtKB-KW"/>
</dbReference>
<evidence type="ECO:0000259" key="10">
    <source>
        <dbReference type="SMART" id="SM00387"/>
    </source>
</evidence>
<dbReference type="CDD" id="cd16917">
    <property type="entry name" value="HATPase_UhpB-NarQ-NarX-like"/>
    <property type="match status" value="1"/>
</dbReference>
<evidence type="ECO:0000256" key="2">
    <source>
        <dbReference type="ARBA" id="ARBA00012438"/>
    </source>
</evidence>
<keyword evidence="5" id="KW-0547">Nucleotide-binding</keyword>
<dbReference type="SMART" id="SM00387">
    <property type="entry name" value="HATPase_c"/>
    <property type="match status" value="1"/>
</dbReference>
<keyword evidence="3" id="KW-0597">Phosphoprotein</keyword>
<dbReference type="Proteomes" id="UP001589810">
    <property type="component" value="Unassembled WGS sequence"/>
</dbReference>
<evidence type="ECO:0000256" key="9">
    <source>
        <dbReference type="SAM" id="Phobius"/>
    </source>
</evidence>
<evidence type="ECO:0000256" key="3">
    <source>
        <dbReference type="ARBA" id="ARBA00022553"/>
    </source>
</evidence>
<dbReference type="SUPFAM" id="SSF55874">
    <property type="entry name" value="ATPase domain of HSP90 chaperone/DNA topoisomerase II/histidine kinase"/>
    <property type="match status" value="1"/>
</dbReference>
<comment type="catalytic activity">
    <reaction evidence="1">
        <text>ATP + protein L-histidine = ADP + protein N-phospho-L-histidine.</text>
        <dbReference type="EC" id="2.7.13.3"/>
    </reaction>
</comment>
<sequence>MLGVRGLATVLALVAGVMVMAAAAVLARSPDAADIASATVDVVIALPAVVLGLVVARRRPNQMVGALLVGMGLAPCVVVLLDAVARTSARVPDVVPGAGLLAALDNGVWMLWYLPVALLALYFPDGSLSSRRWRLVAIGLPVVAVAFEIREAIDTRDDPDAFVLALLAAFLGLLVAAATALVRRYRQADAVRGAQLAWIALAMMFLPITLLLCWSSYLFLGRADLVLIGLVLTYLAIPAATTIAMLRHGLYDSRRALSTTVAYTVVTAGLLGVFAATSALSGVLAGRDSVVAAAIVTAASVLALAPVRQRVQRVVDRRLYPARRAALAALDVLRQQVHIGQSVPEHVETVLGEALRDSSLRVGYRLPGRDDLVDANGVALPAVTGHESVPIRVGDVEIGVLRWHGGSSRELLRELAAACALLVELVRLRIELGQALRNVEASRGRLQHVSYQERRRLERDLHDGAQQRLVTLGMALRLAQRQLRAGSVDVDGLLDHGVAELGTAVAELRQLAHGLRPSSLDDGLGPALAGLTSTMPMSVVLDVHPGELPEDVVTTAYYVVAESITNAAKHAQAERVRVHVERCDDQLRVAVTDDGIGGAAFNDGTGLTGLSDRVAATGGTLRVHSPAGAGTQVEAVLPCAS</sequence>
<dbReference type="EMBL" id="JBHLUD010000015">
    <property type="protein sequence ID" value="MFC0548142.1"/>
    <property type="molecule type" value="Genomic_DNA"/>
</dbReference>
<evidence type="ECO:0000256" key="5">
    <source>
        <dbReference type="ARBA" id="ARBA00022741"/>
    </source>
</evidence>
<feature type="transmembrane region" description="Helical" evidence="9">
    <location>
        <begin position="63"/>
        <end position="85"/>
    </location>
</feature>
<keyword evidence="12" id="KW-1185">Reference proteome</keyword>
<dbReference type="InterPro" id="IPR003594">
    <property type="entry name" value="HATPase_dom"/>
</dbReference>
<evidence type="ECO:0000256" key="4">
    <source>
        <dbReference type="ARBA" id="ARBA00022679"/>
    </source>
</evidence>
<dbReference type="EC" id="2.7.13.3" evidence="2"/>
<feature type="transmembrane region" description="Helical" evidence="9">
    <location>
        <begin position="161"/>
        <end position="182"/>
    </location>
</feature>
<keyword evidence="8" id="KW-0902">Two-component regulatory system</keyword>
<feature type="transmembrane region" description="Helical" evidence="9">
    <location>
        <begin position="194"/>
        <end position="219"/>
    </location>
</feature>
<feature type="transmembrane region" description="Helical" evidence="9">
    <location>
        <begin position="260"/>
        <end position="284"/>
    </location>
</feature>
<keyword evidence="9" id="KW-1133">Transmembrane helix</keyword>
<keyword evidence="9" id="KW-0472">Membrane</keyword>
<feature type="transmembrane region" description="Helical" evidence="9">
    <location>
        <begin position="225"/>
        <end position="248"/>
    </location>
</feature>
<gene>
    <name evidence="11" type="ORF">ACFFH7_42010</name>
</gene>
<evidence type="ECO:0000256" key="7">
    <source>
        <dbReference type="ARBA" id="ARBA00022840"/>
    </source>
</evidence>
<keyword evidence="9" id="KW-0812">Transmembrane</keyword>
<dbReference type="Pfam" id="PF02518">
    <property type="entry name" value="HATPase_c"/>
    <property type="match status" value="1"/>
</dbReference>
<dbReference type="Pfam" id="PF07730">
    <property type="entry name" value="HisKA_3"/>
    <property type="match status" value="1"/>
</dbReference>
<dbReference type="Gene3D" id="1.20.5.1930">
    <property type="match status" value="1"/>
</dbReference>
<dbReference type="RefSeq" id="WP_273938023.1">
    <property type="nucleotide sequence ID" value="NZ_CP097263.1"/>
</dbReference>
<dbReference type="InterPro" id="IPR036890">
    <property type="entry name" value="HATPase_C_sf"/>
</dbReference>
<protein>
    <recommendedName>
        <fullName evidence="2">histidine kinase</fullName>
        <ecNumber evidence="2">2.7.13.3</ecNumber>
    </recommendedName>
</protein>
<feature type="transmembrane region" description="Helical" evidence="9">
    <location>
        <begin position="97"/>
        <end position="121"/>
    </location>
</feature>
<dbReference type="PANTHER" id="PTHR24421:SF10">
    <property type="entry name" value="NITRATE_NITRITE SENSOR PROTEIN NARQ"/>
    <property type="match status" value="1"/>
</dbReference>
<dbReference type="PANTHER" id="PTHR24421">
    <property type="entry name" value="NITRATE/NITRITE SENSOR PROTEIN NARX-RELATED"/>
    <property type="match status" value="1"/>
</dbReference>
<comment type="caution">
    <text evidence="11">The sequence shown here is derived from an EMBL/GenBank/DDBJ whole genome shotgun (WGS) entry which is preliminary data.</text>
</comment>
<keyword evidence="6 11" id="KW-0418">Kinase</keyword>
<evidence type="ECO:0000313" key="12">
    <source>
        <dbReference type="Proteomes" id="UP001589810"/>
    </source>
</evidence>
<accession>A0ABV6N797</accession>
<keyword evidence="7" id="KW-0067">ATP-binding</keyword>
<reference evidence="11 12" key="1">
    <citation type="submission" date="2024-09" db="EMBL/GenBank/DDBJ databases">
        <authorList>
            <person name="Sun Q."/>
            <person name="Mori K."/>
        </authorList>
    </citation>
    <scope>NUCLEOTIDE SEQUENCE [LARGE SCALE GENOMIC DNA]</scope>
    <source>
        <strain evidence="11 12">TBRC 1432</strain>
    </source>
</reference>
<name>A0ABV6N797_9PSEU</name>
<feature type="transmembrane region" description="Helical" evidence="9">
    <location>
        <begin position="290"/>
        <end position="307"/>
    </location>
</feature>
<evidence type="ECO:0000256" key="8">
    <source>
        <dbReference type="ARBA" id="ARBA00023012"/>
    </source>
</evidence>
<evidence type="ECO:0000256" key="6">
    <source>
        <dbReference type="ARBA" id="ARBA00022777"/>
    </source>
</evidence>
<dbReference type="InterPro" id="IPR011712">
    <property type="entry name" value="Sig_transdc_His_kin_sub3_dim/P"/>
</dbReference>
<evidence type="ECO:0000256" key="1">
    <source>
        <dbReference type="ARBA" id="ARBA00000085"/>
    </source>
</evidence>